<evidence type="ECO:0000256" key="4">
    <source>
        <dbReference type="ARBA" id="ARBA00022776"/>
    </source>
</evidence>
<keyword evidence="12" id="KW-1185">Reference proteome</keyword>
<dbReference type="CDD" id="cd23784">
    <property type="entry name" value="RWD_Spc25"/>
    <property type="match status" value="1"/>
</dbReference>
<comment type="similarity">
    <text evidence="1 9">Belongs to the SPC25 family.</text>
</comment>
<dbReference type="InterPro" id="IPR013255">
    <property type="entry name" value="Spc25_C"/>
</dbReference>
<dbReference type="PANTHER" id="PTHR14281:SF0">
    <property type="entry name" value="KINETOCHORE PROTEIN SPC25"/>
    <property type="match status" value="1"/>
</dbReference>
<keyword evidence="2 9" id="KW-0158">Chromosome</keyword>
<evidence type="ECO:0000256" key="5">
    <source>
        <dbReference type="ARBA" id="ARBA00022838"/>
    </source>
</evidence>
<dbReference type="EMBL" id="JAFEKC020000005">
    <property type="protein sequence ID" value="KAK0514438.1"/>
    <property type="molecule type" value="Genomic_DNA"/>
</dbReference>
<reference evidence="11" key="1">
    <citation type="submission" date="2023-03" db="EMBL/GenBank/DDBJ databases">
        <title>Complete genome of Cladonia borealis.</title>
        <authorList>
            <person name="Park H."/>
        </authorList>
    </citation>
    <scope>NUCLEOTIDE SEQUENCE</scope>
    <source>
        <strain evidence="11">ANT050790</strain>
    </source>
</reference>
<proteinExistence type="inferred from homology"/>
<evidence type="ECO:0000256" key="2">
    <source>
        <dbReference type="ARBA" id="ARBA00022454"/>
    </source>
</evidence>
<evidence type="ECO:0000256" key="9">
    <source>
        <dbReference type="RuleBase" id="RU367150"/>
    </source>
</evidence>
<keyword evidence="5 9" id="KW-0995">Kinetochore</keyword>
<evidence type="ECO:0000256" key="6">
    <source>
        <dbReference type="ARBA" id="ARBA00023054"/>
    </source>
</evidence>
<name>A0AA39V3C0_9LECA</name>
<dbReference type="GO" id="GO:0005634">
    <property type="term" value="C:nucleus"/>
    <property type="evidence" value="ECO:0007669"/>
    <property type="project" value="UniProtKB-SubCell"/>
</dbReference>
<dbReference type="PANTHER" id="PTHR14281">
    <property type="entry name" value="KINETOCHORE PROTEIN SPC25-RELATED"/>
    <property type="match status" value="1"/>
</dbReference>
<dbReference type="Proteomes" id="UP001166286">
    <property type="component" value="Unassembled WGS sequence"/>
</dbReference>
<evidence type="ECO:0000313" key="12">
    <source>
        <dbReference type="Proteomes" id="UP001166286"/>
    </source>
</evidence>
<evidence type="ECO:0000256" key="1">
    <source>
        <dbReference type="ARBA" id="ARBA00006379"/>
    </source>
</evidence>
<protein>
    <recommendedName>
        <fullName evidence="9">Kinetochore protein SPC25</fullName>
    </recommendedName>
</protein>
<keyword evidence="9" id="KW-0539">Nucleus</keyword>
<comment type="subunit">
    <text evidence="9">Component of the NDC80 complex.</text>
</comment>
<comment type="function">
    <text evidence="9">Acts as a component of the essential kinetochore-associated NDC80 complex, which is required for chromosome segregation and spindle checkpoint activity.</text>
</comment>
<dbReference type="Gene3D" id="3.30.457.50">
    <property type="entry name" value="Chromosome segregation protein Spc25"/>
    <property type="match status" value="1"/>
</dbReference>
<feature type="domain" description="Chromosome segregation protein Spc25 C-terminal" evidence="10">
    <location>
        <begin position="183"/>
        <end position="254"/>
    </location>
</feature>
<gene>
    <name evidence="11" type="ORF">JMJ35_003055</name>
</gene>
<dbReference type="AlphaFoldDB" id="A0AA39V3C0"/>
<dbReference type="InterPro" id="IPR045143">
    <property type="entry name" value="Spc25"/>
</dbReference>
<comment type="subcellular location">
    <subcellularLocation>
        <location evidence="9">Nucleus</location>
    </subcellularLocation>
    <subcellularLocation>
        <location evidence="9">Chromosome</location>
        <location evidence="9">Centromere</location>
        <location evidence="9">Kinetochore</location>
    </subcellularLocation>
</comment>
<keyword evidence="6" id="KW-0175">Coiled coil</keyword>
<keyword evidence="3 9" id="KW-0132">Cell division</keyword>
<keyword evidence="4 9" id="KW-0498">Mitosis</keyword>
<keyword evidence="7 9" id="KW-0131">Cell cycle</keyword>
<dbReference type="GO" id="GO:0007059">
    <property type="term" value="P:chromosome segregation"/>
    <property type="evidence" value="ECO:0007669"/>
    <property type="project" value="InterPro"/>
</dbReference>
<accession>A0AA39V3C0</accession>
<evidence type="ECO:0000256" key="7">
    <source>
        <dbReference type="ARBA" id="ARBA00023306"/>
    </source>
</evidence>
<dbReference type="Pfam" id="PF08234">
    <property type="entry name" value="Spindle_Spc25"/>
    <property type="match status" value="1"/>
</dbReference>
<keyword evidence="8 9" id="KW-0137">Centromere</keyword>
<evidence type="ECO:0000256" key="3">
    <source>
        <dbReference type="ARBA" id="ARBA00022618"/>
    </source>
</evidence>
<dbReference type="FunFam" id="3.30.457.50:FF:000001">
    <property type="entry name" value="Probable kinetochore protein spc25"/>
    <property type="match status" value="1"/>
</dbReference>
<sequence>MATMFEPSLSTSAMRPLFSSADAPSMADSLPNINFGFDDLRERMARFTDRFDEFIAKGRKRVLEERNQFRINVAELQEDQRMKAKDIEIVAQKSSQHAVALSAQASETAEMESAIATISHQRDTRAQHRDRLHSEIASYNKQIAQRKAAQAQYAKELEEHSKLNIPELDFWETYLGLRIEGAGQVDRLKFVFSHVDERDWEREGWFELDTERRDYRVVTSRPKLEDSEIEACVDRLNESRDLGPFLRGMREVFVRAMK</sequence>
<comment type="caution">
    <text evidence="11">The sequence shown here is derived from an EMBL/GenBank/DDBJ whole genome shotgun (WGS) entry which is preliminary data.</text>
</comment>
<dbReference type="GO" id="GO:0031262">
    <property type="term" value="C:Ndc80 complex"/>
    <property type="evidence" value="ECO:0007669"/>
    <property type="project" value="InterPro"/>
</dbReference>
<organism evidence="11 12">
    <name type="scientific">Cladonia borealis</name>
    <dbReference type="NCBI Taxonomy" id="184061"/>
    <lineage>
        <taxon>Eukaryota</taxon>
        <taxon>Fungi</taxon>
        <taxon>Dikarya</taxon>
        <taxon>Ascomycota</taxon>
        <taxon>Pezizomycotina</taxon>
        <taxon>Lecanoromycetes</taxon>
        <taxon>OSLEUM clade</taxon>
        <taxon>Lecanoromycetidae</taxon>
        <taxon>Lecanorales</taxon>
        <taxon>Lecanorineae</taxon>
        <taxon>Cladoniaceae</taxon>
        <taxon>Cladonia</taxon>
    </lineage>
</organism>
<dbReference type="GO" id="GO:0051301">
    <property type="term" value="P:cell division"/>
    <property type="evidence" value="ECO:0007669"/>
    <property type="project" value="UniProtKB-UniRule"/>
</dbReference>
<evidence type="ECO:0000259" key="10">
    <source>
        <dbReference type="Pfam" id="PF08234"/>
    </source>
</evidence>
<evidence type="ECO:0000313" key="11">
    <source>
        <dbReference type="EMBL" id="KAK0514438.1"/>
    </source>
</evidence>
<evidence type="ECO:0000256" key="8">
    <source>
        <dbReference type="ARBA" id="ARBA00023328"/>
    </source>
</evidence>